<reference evidence="3" key="1">
    <citation type="journal article" date="2023" name="Int. J. Mol. Sci.">
        <title>Metagenomics Revealed a New Genus 'Candidatus Thiocaldithrix dubininis' gen. nov., sp. nov. and a New Species 'Candidatus Thiothrix putei' sp. nov. in the Family Thiotrichaceae, Some Members of Which Have Traits of Both Na+- and H+-Motive Energetics.</title>
        <authorList>
            <person name="Ravin N.V."/>
            <person name="Muntyan M.S."/>
            <person name="Smolyakov D.D."/>
            <person name="Rudenko T.S."/>
            <person name="Beletsky A.V."/>
            <person name="Mardanov A.V."/>
            <person name="Grabovich M.Y."/>
        </authorList>
    </citation>
    <scope>NUCLEOTIDE SEQUENCE</scope>
    <source>
        <strain evidence="3">GKL-01</strain>
    </source>
</reference>
<dbReference type="AlphaFoldDB" id="A0AA95H6K3"/>
<organism evidence="3">
    <name type="scientific">Candidatus Thiocaldithrix dubininis</name>
    <dbReference type="NCBI Taxonomy" id="3080823"/>
    <lineage>
        <taxon>Bacteria</taxon>
        <taxon>Pseudomonadati</taxon>
        <taxon>Pseudomonadota</taxon>
        <taxon>Gammaproteobacteria</taxon>
        <taxon>Thiotrichales</taxon>
        <taxon>Thiotrichaceae</taxon>
        <taxon>Candidatus Thiocaldithrix</taxon>
    </lineage>
</organism>
<dbReference type="Proteomes" id="UP001300672">
    <property type="component" value="Chromosome"/>
</dbReference>
<feature type="signal peptide" evidence="2">
    <location>
        <begin position="1"/>
        <end position="19"/>
    </location>
</feature>
<name>A0AA95H6K3_9GAMM</name>
<reference evidence="3" key="2">
    <citation type="submission" date="2023-04" db="EMBL/GenBank/DDBJ databases">
        <authorList>
            <person name="Beletskiy A.V."/>
            <person name="Mardanov A.V."/>
            <person name="Ravin N.V."/>
        </authorList>
    </citation>
    <scope>NUCLEOTIDE SEQUENCE</scope>
    <source>
        <strain evidence="3">GKL-01</strain>
    </source>
</reference>
<accession>A0AA95H6K3</accession>
<sequence>MKAVGLLIALTLVSTQVVAFELSDLDPTYKKSAIRRGLRSIDPTKPDSPSRITDNYLNQRPPAPLPDPIGRTRELEQQRKVQELQTEVEQLRLEAKQRAAAQRQAQAQQAIQAQIKQEETKRAEAERQAKLKQEETRKQEEARKQEETEQIAQRKREDEERTAQREQAQQQRLNEQQRKHELEMKKIEAIGSLFKALSDANKNRPPPTSTY</sequence>
<dbReference type="EMBL" id="CP124755">
    <property type="protein sequence ID" value="WGZ90433.1"/>
    <property type="molecule type" value="Genomic_DNA"/>
</dbReference>
<evidence type="ECO:0000256" key="1">
    <source>
        <dbReference type="SAM" id="MobiDB-lite"/>
    </source>
</evidence>
<dbReference type="KEGG" id="tdu:QJT80_13205"/>
<feature type="compositionally biased region" description="Low complexity" evidence="1">
    <location>
        <begin position="165"/>
        <end position="174"/>
    </location>
</feature>
<gene>
    <name evidence="3" type="ORF">QJT80_13205</name>
</gene>
<keyword evidence="2" id="KW-0732">Signal</keyword>
<protein>
    <submittedName>
        <fullName evidence="3">Uncharacterized protein</fullName>
    </submittedName>
</protein>
<feature type="region of interest" description="Disordered" evidence="1">
    <location>
        <begin position="121"/>
        <end position="184"/>
    </location>
</feature>
<proteinExistence type="predicted"/>
<feature type="compositionally biased region" description="Basic and acidic residues" evidence="1">
    <location>
        <begin position="121"/>
        <end position="164"/>
    </location>
</feature>
<feature type="chain" id="PRO_5041658385" evidence="2">
    <location>
        <begin position="20"/>
        <end position="211"/>
    </location>
</feature>
<evidence type="ECO:0000313" key="3">
    <source>
        <dbReference type="EMBL" id="WGZ90433.1"/>
    </source>
</evidence>
<evidence type="ECO:0000256" key="2">
    <source>
        <dbReference type="SAM" id="SignalP"/>
    </source>
</evidence>
<feature type="region of interest" description="Disordered" evidence="1">
    <location>
        <begin position="37"/>
        <end position="78"/>
    </location>
</feature>
<feature type="compositionally biased region" description="Basic and acidic residues" evidence="1">
    <location>
        <begin position="175"/>
        <end position="184"/>
    </location>
</feature>